<reference evidence="3" key="1">
    <citation type="submission" date="2021-01" db="EMBL/GenBank/DDBJ databases">
        <authorList>
            <consortium name="Genoscope - CEA"/>
            <person name="William W."/>
        </authorList>
    </citation>
    <scope>NUCLEOTIDE SEQUENCE</scope>
</reference>
<dbReference type="Pfam" id="PF13921">
    <property type="entry name" value="Myb_DNA-bind_6"/>
    <property type="match status" value="1"/>
</dbReference>
<dbReference type="GO" id="GO:0000978">
    <property type="term" value="F:RNA polymerase II cis-regulatory region sequence-specific DNA binding"/>
    <property type="evidence" value="ECO:0007669"/>
    <property type="project" value="TreeGrafter"/>
</dbReference>
<organism evidence="3 4">
    <name type="scientific">Paramecium sonneborni</name>
    <dbReference type="NCBI Taxonomy" id="65129"/>
    <lineage>
        <taxon>Eukaryota</taxon>
        <taxon>Sar</taxon>
        <taxon>Alveolata</taxon>
        <taxon>Ciliophora</taxon>
        <taxon>Intramacronucleata</taxon>
        <taxon>Oligohymenophorea</taxon>
        <taxon>Peniculida</taxon>
        <taxon>Parameciidae</taxon>
        <taxon>Paramecium</taxon>
    </lineage>
</organism>
<accession>A0A8S1QX28</accession>
<feature type="domain" description="HTH myb-type" evidence="2">
    <location>
        <begin position="66"/>
        <end position="120"/>
    </location>
</feature>
<dbReference type="InterPro" id="IPR001005">
    <property type="entry name" value="SANT/Myb"/>
</dbReference>
<dbReference type="AlphaFoldDB" id="A0A8S1QX28"/>
<sequence length="348" mass="41799">MKNQNHIETKQKRKPWIIEEDILLQKLVENIQKEKLEWKNISQTFKEQGYDRDTKACRERFQNHLDKSYNKSYLTEKEIDRLFDYLELYGNKWTYIAEQLNNRTDQDIKNNFYAHVKRIIRRLIKATYKTTESSFIIAKIQPYLISSIYCHDNEDNEKMLKLDSEMKVLFKYLIRNNKKIEVGVKLNEQTKEKVKKIINYLGEQNDIYIKKKINKKIQKVKAKKSKQKRRFKLQLGLNNQKRIIEKIQKMKPIFTTQNIKIEKFKFFKNIVQKEEEIQIPYFGLISLDKMYSFQPYLNPLMASTSFCWRQPSNILSIDSMISSNFLFGFQGNHISYSIGSDSLRVFSN</sequence>
<protein>
    <recommendedName>
        <fullName evidence="5">Myb-like DNA-binding domain protein</fullName>
    </recommendedName>
</protein>
<dbReference type="GO" id="GO:0005634">
    <property type="term" value="C:nucleus"/>
    <property type="evidence" value="ECO:0007669"/>
    <property type="project" value="TreeGrafter"/>
</dbReference>
<dbReference type="SMART" id="SM00717">
    <property type="entry name" value="SANT"/>
    <property type="match status" value="2"/>
</dbReference>
<keyword evidence="4" id="KW-1185">Reference proteome</keyword>
<dbReference type="GO" id="GO:0000981">
    <property type="term" value="F:DNA-binding transcription factor activity, RNA polymerase II-specific"/>
    <property type="evidence" value="ECO:0007669"/>
    <property type="project" value="TreeGrafter"/>
</dbReference>
<dbReference type="CDD" id="cd00167">
    <property type="entry name" value="SANT"/>
    <property type="match status" value="1"/>
</dbReference>
<evidence type="ECO:0000313" key="3">
    <source>
        <dbReference type="EMBL" id="CAD8120241.1"/>
    </source>
</evidence>
<proteinExistence type="predicted"/>
<gene>
    <name evidence="3" type="ORF">PSON_ATCC_30995.1.T1250057</name>
</gene>
<dbReference type="PROSITE" id="PS51294">
    <property type="entry name" value="HTH_MYB"/>
    <property type="match status" value="1"/>
</dbReference>
<feature type="domain" description="Myb-like" evidence="1">
    <location>
        <begin position="8"/>
        <end position="65"/>
    </location>
</feature>
<evidence type="ECO:0000259" key="1">
    <source>
        <dbReference type="PROSITE" id="PS50090"/>
    </source>
</evidence>
<comment type="caution">
    <text evidence="3">The sequence shown here is derived from an EMBL/GenBank/DDBJ whole genome shotgun (WGS) entry which is preliminary data.</text>
</comment>
<dbReference type="PANTHER" id="PTHR45614:SF276">
    <property type="entry name" value="CHROMOSOME UNDETERMINED SCAFFOLD_121, WHOLE GENOME SHOTGUN SEQUENCE"/>
    <property type="match status" value="1"/>
</dbReference>
<dbReference type="Proteomes" id="UP000692954">
    <property type="component" value="Unassembled WGS sequence"/>
</dbReference>
<dbReference type="PROSITE" id="PS50090">
    <property type="entry name" value="MYB_LIKE"/>
    <property type="match status" value="2"/>
</dbReference>
<dbReference type="OrthoDB" id="2143914at2759"/>
<dbReference type="PANTHER" id="PTHR45614">
    <property type="entry name" value="MYB PROTEIN-RELATED"/>
    <property type="match status" value="1"/>
</dbReference>
<feature type="domain" description="Myb-like" evidence="1">
    <location>
        <begin position="66"/>
        <end position="116"/>
    </location>
</feature>
<evidence type="ECO:0008006" key="5">
    <source>
        <dbReference type="Google" id="ProtNLM"/>
    </source>
</evidence>
<dbReference type="InterPro" id="IPR017930">
    <property type="entry name" value="Myb_dom"/>
</dbReference>
<dbReference type="InterPro" id="IPR050560">
    <property type="entry name" value="MYB_TF"/>
</dbReference>
<name>A0A8S1QX28_9CILI</name>
<dbReference type="EMBL" id="CAJJDN010000125">
    <property type="protein sequence ID" value="CAD8120241.1"/>
    <property type="molecule type" value="Genomic_DNA"/>
</dbReference>
<evidence type="ECO:0000259" key="2">
    <source>
        <dbReference type="PROSITE" id="PS51294"/>
    </source>
</evidence>
<evidence type="ECO:0000313" key="4">
    <source>
        <dbReference type="Proteomes" id="UP000692954"/>
    </source>
</evidence>